<evidence type="ECO:0000313" key="2">
    <source>
        <dbReference type="Proteomes" id="UP000236749"/>
    </source>
</evidence>
<reference evidence="1 2" key="1">
    <citation type="journal article" date="2013" name="Clin. Infect. Dis.">
        <title>First isolation of Mimivirus in a patient with pneumonia.</title>
        <authorList>
            <person name="Saadi H."/>
            <person name="Pagnier I."/>
            <person name="Colson P."/>
            <person name="Cherif J.K."/>
            <person name="Beji M."/>
            <person name="Boughalmi M."/>
            <person name="Azza S."/>
            <person name="Armstrong N."/>
            <person name="Robert C."/>
            <person name="Fournous G."/>
            <person name="La Scola B."/>
            <person name="Raoult D."/>
        </authorList>
    </citation>
    <scope>NUCLEOTIDE SEQUENCE [LARGE SCALE GENOMIC DNA]</scope>
    <source>
        <strain evidence="1">LBA111</strain>
    </source>
</reference>
<dbReference type="EMBL" id="JX885207">
    <property type="protein sequence ID" value="AGD92421.1"/>
    <property type="molecule type" value="Genomic_DNA"/>
</dbReference>
<gene>
    <name evidence="1" type="ORF">LBA_00503</name>
</gene>
<accession>L7Y4F3</accession>
<evidence type="ECO:0000313" key="1">
    <source>
        <dbReference type="EMBL" id="AGD92421.1"/>
    </source>
</evidence>
<name>L7Y4F3_9VIRU</name>
<proteinExistence type="predicted"/>
<organism evidence="1 2">
    <name type="scientific">Megavirus lba</name>
    <dbReference type="NCBI Taxonomy" id="1235314"/>
    <lineage>
        <taxon>Viruses</taxon>
        <taxon>Varidnaviria</taxon>
        <taxon>Bamfordvirae</taxon>
        <taxon>Nucleocytoviricota</taxon>
        <taxon>Megaviricetes</taxon>
        <taxon>Imitervirales</taxon>
        <taxon>Mimiviridae</taxon>
        <taxon>Megamimivirinae</taxon>
        <taxon>Megavirus</taxon>
        <taxon>Megavirus chilense</taxon>
    </lineage>
</organism>
<dbReference type="Proteomes" id="UP000236749">
    <property type="component" value="Segment"/>
</dbReference>
<sequence>MTWENHGSYWHFDHVKPCASFDLSNDDEILKCYNWTNYQPLKAIKI</sequence>
<protein>
    <submittedName>
        <fullName evidence="1">Uncharacterized protein</fullName>
    </submittedName>
</protein>